<gene>
    <name evidence="2" type="ORF">L5515_019501</name>
</gene>
<protein>
    <submittedName>
        <fullName evidence="2">Uncharacterized protein</fullName>
    </submittedName>
</protein>
<keyword evidence="3" id="KW-1185">Reference proteome</keyword>
<feature type="signal peptide" evidence="1">
    <location>
        <begin position="1"/>
        <end position="19"/>
    </location>
</feature>
<dbReference type="EMBL" id="CP092625">
    <property type="protein sequence ID" value="UMM44338.1"/>
    <property type="molecule type" value="Genomic_DNA"/>
</dbReference>
<evidence type="ECO:0000256" key="1">
    <source>
        <dbReference type="SAM" id="SignalP"/>
    </source>
</evidence>
<dbReference type="Proteomes" id="UP000829354">
    <property type="component" value="Chromosome X"/>
</dbReference>
<feature type="chain" id="PRO_5041926430" evidence="1">
    <location>
        <begin position="20"/>
        <end position="126"/>
    </location>
</feature>
<reference evidence="2 3" key="1">
    <citation type="submission" date="2022-04" db="EMBL/GenBank/DDBJ databases">
        <title>Chromosome-level reference genomes for two strains of Caenorhabditis briggsae: an improved platform for comparative genomics.</title>
        <authorList>
            <person name="Stevens L."/>
            <person name="Andersen E."/>
        </authorList>
    </citation>
    <scope>NUCLEOTIDE SEQUENCE [LARGE SCALE GENOMIC DNA]</scope>
    <source>
        <strain evidence="2">VX34</strain>
        <tissue evidence="2">Whole-organism</tissue>
    </source>
</reference>
<organism evidence="2 3">
    <name type="scientific">Caenorhabditis briggsae</name>
    <dbReference type="NCBI Taxonomy" id="6238"/>
    <lineage>
        <taxon>Eukaryota</taxon>
        <taxon>Metazoa</taxon>
        <taxon>Ecdysozoa</taxon>
        <taxon>Nematoda</taxon>
        <taxon>Chromadorea</taxon>
        <taxon>Rhabditida</taxon>
        <taxon>Rhabditina</taxon>
        <taxon>Rhabditomorpha</taxon>
        <taxon>Rhabditoidea</taxon>
        <taxon>Rhabditidae</taxon>
        <taxon>Peloderinae</taxon>
        <taxon>Caenorhabditis</taxon>
    </lineage>
</organism>
<proteinExistence type="predicted"/>
<sequence>MKSLFMILLILAILPVSICLMCYGYNNYEEAVTTLHHRKFCTAVYSVHDGIGVFGGGERHPSRIPNIVELKDDHDCVFQTVESNFGIPASDYWLCYCFTNLCNFPFSYSEFKARNFTLKPTYGTGN</sequence>
<name>A0AAE9FEV3_CAEBR</name>
<evidence type="ECO:0000313" key="2">
    <source>
        <dbReference type="EMBL" id="UMM44338.1"/>
    </source>
</evidence>
<keyword evidence="1" id="KW-0732">Signal</keyword>
<dbReference type="AlphaFoldDB" id="A0AAE9FEV3"/>
<evidence type="ECO:0000313" key="3">
    <source>
        <dbReference type="Proteomes" id="UP000829354"/>
    </source>
</evidence>
<accession>A0AAE9FEV3</accession>